<organism evidence="9 10">
    <name type="scientific">Penstemon davidsonii</name>
    <dbReference type="NCBI Taxonomy" id="160366"/>
    <lineage>
        <taxon>Eukaryota</taxon>
        <taxon>Viridiplantae</taxon>
        <taxon>Streptophyta</taxon>
        <taxon>Embryophyta</taxon>
        <taxon>Tracheophyta</taxon>
        <taxon>Spermatophyta</taxon>
        <taxon>Magnoliopsida</taxon>
        <taxon>eudicotyledons</taxon>
        <taxon>Gunneridae</taxon>
        <taxon>Pentapetalae</taxon>
        <taxon>asterids</taxon>
        <taxon>lamiids</taxon>
        <taxon>Lamiales</taxon>
        <taxon>Plantaginaceae</taxon>
        <taxon>Cheloneae</taxon>
        <taxon>Penstemon</taxon>
    </lineage>
</organism>
<evidence type="ECO:0000313" key="10">
    <source>
        <dbReference type="Proteomes" id="UP001291926"/>
    </source>
</evidence>
<proteinExistence type="predicted"/>
<evidence type="ECO:0000256" key="1">
    <source>
        <dbReference type="ARBA" id="ARBA00022729"/>
    </source>
</evidence>
<dbReference type="Gene3D" id="1.10.510.10">
    <property type="entry name" value="Transferase(Phosphotransferase) domain 1"/>
    <property type="match status" value="1"/>
</dbReference>
<protein>
    <submittedName>
        <fullName evidence="9">Uncharacterized protein</fullName>
    </submittedName>
</protein>
<dbReference type="SUPFAM" id="SSF51110">
    <property type="entry name" value="alpha-D-mannose-specific plant lectins"/>
    <property type="match status" value="2"/>
</dbReference>
<dbReference type="Pfam" id="PF07714">
    <property type="entry name" value="PK_Tyr_Ser-Thr"/>
    <property type="match status" value="2"/>
</dbReference>
<feature type="domain" description="Apple" evidence="8">
    <location>
        <begin position="329"/>
        <end position="407"/>
    </location>
</feature>
<reference evidence="9 10" key="1">
    <citation type="journal article" date="2023" name="bioRxiv">
        <title>Genome report: Whole genome sequence and annotation of Penstemon davidsonii.</title>
        <authorList>
            <person name="Ostevik K.L."/>
            <person name="Alabady M."/>
            <person name="Zhang M."/>
            <person name="Rausher M.D."/>
        </authorList>
    </citation>
    <scope>NUCLEOTIDE SEQUENCE [LARGE SCALE GENOMIC DNA]</scope>
    <source>
        <strain evidence="9">DNT005</strain>
        <tissue evidence="9">Whole leaf</tissue>
    </source>
</reference>
<dbReference type="PANTHER" id="PTHR32444">
    <property type="entry name" value="BULB-TYPE LECTIN DOMAIN-CONTAINING PROTEIN"/>
    <property type="match status" value="1"/>
</dbReference>
<keyword evidence="5" id="KW-1133">Transmembrane helix</keyword>
<dbReference type="EMBL" id="JAYDYQ010002533">
    <property type="protein sequence ID" value="KAK4485149.1"/>
    <property type="molecule type" value="Genomic_DNA"/>
</dbReference>
<feature type="domain" description="Protein kinase" evidence="6">
    <location>
        <begin position="1216"/>
        <end position="1308"/>
    </location>
</feature>
<dbReference type="SUPFAM" id="SSF56112">
    <property type="entry name" value="Protein kinase-like (PK-like)"/>
    <property type="match status" value="2"/>
</dbReference>
<keyword evidence="10" id="KW-1185">Reference proteome</keyword>
<dbReference type="InterPro" id="IPR036426">
    <property type="entry name" value="Bulb-type_lectin_dom_sf"/>
</dbReference>
<evidence type="ECO:0000259" key="6">
    <source>
        <dbReference type="PROSITE" id="PS50011"/>
    </source>
</evidence>
<keyword evidence="3" id="KW-0325">Glycoprotein</keyword>
<feature type="domain" description="Bulb-type lectin" evidence="7">
    <location>
        <begin position="17"/>
        <end position="137"/>
    </location>
</feature>
<dbReference type="InterPro" id="IPR001245">
    <property type="entry name" value="Ser-Thr/Tyr_kinase_cat_dom"/>
</dbReference>
<dbReference type="InterPro" id="IPR001480">
    <property type="entry name" value="Bulb-type_lectin_dom"/>
</dbReference>
<dbReference type="SMART" id="SM00108">
    <property type="entry name" value="B_lectin"/>
    <property type="match status" value="2"/>
</dbReference>
<feature type="binding site" evidence="4">
    <location>
        <position position="512"/>
    </location>
    <ligand>
        <name>ATP</name>
        <dbReference type="ChEBI" id="CHEBI:30616"/>
    </ligand>
</feature>
<name>A0ABR0D7A8_9LAMI</name>
<keyword evidence="1" id="KW-0732">Signal</keyword>
<keyword evidence="5" id="KW-0472">Membrane</keyword>
<dbReference type="PROSITE" id="PS50011">
    <property type="entry name" value="PROTEIN_KINASE_DOM"/>
    <property type="match status" value="2"/>
</dbReference>
<dbReference type="Pfam" id="PF00954">
    <property type="entry name" value="S_locus_glycop"/>
    <property type="match status" value="2"/>
</dbReference>
<dbReference type="PROSITE" id="PS00107">
    <property type="entry name" value="PROTEIN_KINASE_ATP"/>
    <property type="match status" value="1"/>
</dbReference>
<evidence type="ECO:0000256" key="4">
    <source>
        <dbReference type="PROSITE-ProRule" id="PRU10141"/>
    </source>
</evidence>
<evidence type="ECO:0000313" key="9">
    <source>
        <dbReference type="EMBL" id="KAK4485149.1"/>
    </source>
</evidence>
<feature type="domain" description="Protein kinase" evidence="6">
    <location>
        <begin position="484"/>
        <end position="723"/>
    </location>
</feature>
<sequence length="1308" mass="147289">MGVFQSEIKKKGSCTAIDTLRVNESIQDHETLFSNEQKFKLGYFSPVNSSYRYVGVMYNLPVMTVIWVANRDTPLNDSNGKIEISGDGNLVVLNGKRELIWSSNLSISVVNSSAQLLDTGNLVLRDNSNGRTLWESFEHASDSLVANMKLETNLNTHKKNVLTSWRSPSDPAPGRFTYAIEPLEIPNILVWNGSYPYWRTGPLDGHISSGLPYKKYIYKHGAEIVSDSPGNAYLTFTLVNSSVLIYYVLNSSGVLHEKVWSDEKGDWNVTRFSLETECDVYGKCGPFGSCNAKDKPICSCFPGFEPRNEEEWDAENWSSGCVRKTPLLCEKNNSAKEDGFLKLKKVKLPHHLKWFPNLIDECRSQCLNNCSCTAYAYNSDGCMLWSESLIDVKQFSSGGADLYIRLANSELGNKKDQKAIIISTTVISILIILLCVYFMWKFSLKYRGKMDTGYPTEKILKNDVKFEELPLFKFEVLSNATDNFKLINKLGQGGFGSVYKGKLLNEQEIAVKRLATSSNQGVEEFMNEVEVISKLQHRNLVRLLGCCVECDEKMLVYEYMPNGSLDAYLFDEELNPKISDFGTARIFGGKEDQANTIRVVGTYGYMAPEYALQGRFSEKSDVYSFGVLLLEIVSGKKNTKFYDDEQGQSLIAYAWKLWNEENVVKLMDQVIYDPKMKAEVIRYAHVGLLCVQEMAKSRPNISTVLSMLSSEIVELPLPTHPAFLVSCSASDTEPSKRSARFCTAIDTLRVNESIQDYETLFSNEEKFKLGFFSPVNSSYRYVGVMYNLPVMTVIWVANRDTPLNDSNGKIEISEDGNLVVLDGKRELIWSSDLPISVVNSSAQLLDTGNLVLRDNFNGSTLWESFEHASDSFVANMKVETNLTTNKRNILTSWRSPSDPAPGRFTSAIEPLGIPEIVIWNGSYPYWRSGPWNGQIFSGIPYMKSFYKHGLELDLVNDNPGNAYLTLTLLNSSIVIYYVLTSSGVLQEKVWSDEKGDWNVTWLSLGTDCELYGKCGPFGICNAKGKPICNCFPGFKPKNEEDWDAANWTGGCVRKTQLLCEEDNSVKEDGFLKLKKVKLPYHLKWSPNFIEECRSQCLNNCSCIAYAYDAGIGCMLWSESLIDVQQFSSGAADLYIRLANSELGNKKDHKAIIISTTVVSFLIILLCVYFIWKFLLKYSRGKMDTGYSTESVLKDNVKFEELPLFKFEILSNATDNFKLINKLGQGGFGPVYKGKLLNGQEIAVKRLATSSNQGVEEFMNEVEVISKLQHRNLVRLLGCCIECDEKMLVYEYMPNGSLDAYLFSKSLIL</sequence>
<dbReference type="InterPro" id="IPR017441">
    <property type="entry name" value="Protein_kinase_ATP_BS"/>
</dbReference>
<evidence type="ECO:0000259" key="7">
    <source>
        <dbReference type="PROSITE" id="PS50927"/>
    </source>
</evidence>
<dbReference type="Gene3D" id="2.90.10.10">
    <property type="entry name" value="Bulb-type lectin domain"/>
    <property type="match status" value="2"/>
</dbReference>
<dbReference type="InterPro" id="IPR003609">
    <property type="entry name" value="Pan_app"/>
</dbReference>
<evidence type="ECO:0000256" key="5">
    <source>
        <dbReference type="SAM" id="Phobius"/>
    </source>
</evidence>
<keyword evidence="2" id="KW-1015">Disulfide bond</keyword>
<keyword evidence="4" id="KW-0547">Nucleotide-binding</keyword>
<feature type="domain" description="Bulb-type lectin" evidence="7">
    <location>
        <begin position="745"/>
        <end position="865"/>
    </location>
</feature>
<dbReference type="SMART" id="SM00473">
    <property type="entry name" value="PAN_AP"/>
    <property type="match status" value="2"/>
</dbReference>
<gene>
    <name evidence="9" type="ORF">RD792_007762</name>
</gene>
<dbReference type="InterPro" id="IPR011009">
    <property type="entry name" value="Kinase-like_dom_sf"/>
</dbReference>
<evidence type="ECO:0000256" key="3">
    <source>
        <dbReference type="ARBA" id="ARBA00023180"/>
    </source>
</evidence>
<dbReference type="CDD" id="cd00028">
    <property type="entry name" value="B_lectin"/>
    <property type="match status" value="2"/>
</dbReference>
<comment type="caution">
    <text evidence="9">The sequence shown here is derived from an EMBL/GenBank/DDBJ whole genome shotgun (WGS) entry which is preliminary data.</text>
</comment>
<evidence type="ECO:0000259" key="8">
    <source>
        <dbReference type="PROSITE" id="PS50948"/>
    </source>
</evidence>
<dbReference type="PROSITE" id="PS50948">
    <property type="entry name" value="PAN"/>
    <property type="match status" value="2"/>
</dbReference>
<accession>A0ABR0D7A8</accession>
<keyword evidence="5" id="KW-0812">Transmembrane</keyword>
<dbReference type="InterPro" id="IPR000719">
    <property type="entry name" value="Prot_kinase_dom"/>
</dbReference>
<dbReference type="PROSITE" id="PS50927">
    <property type="entry name" value="BULB_LECTIN"/>
    <property type="match status" value="2"/>
</dbReference>
<dbReference type="Gene3D" id="3.30.200.20">
    <property type="entry name" value="Phosphorylase Kinase, domain 1"/>
    <property type="match status" value="2"/>
</dbReference>
<dbReference type="InterPro" id="IPR000858">
    <property type="entry name" value="S_locus_glycoprot_dom"/>
</dbReference>
<keyword evidence="4" id="KW-0067">ATP-binding</keyword>
<dbReference type="Proteomes" id="UP001291926">
    <property type="component" value="Unassembled WGS sequence"/>
</dbReference>
<dbReference type="Pfam" id="PF01453">
    <property type="entry name" value="B_lectin"/>
    <property type="match status" value="2"/>
</dbReference>
<feature type="transmembrane region" description="Helical" evidence="5">
    <location>
        <begin position="1150"/>
        <end position="1171"/>
    </location>
</feature>
<dbReference type="Pfam" id="PF08276">
    <property type="entry name" value="PAN_2"/>
    <property type="match status" value="2"/>
</dbReference>
<evidence type="ECO:0000256" key="2">
    <source>
        <dbReference type="ARBA" id="ARBA00023157"/>
    </source>
</evidence>
<dbReference type="PANTHER" id="PTHR32444:SF198">
    <property type="entry name" value="BULB-TYPE LECTIN DOMAIN-CONTAINING PROTEIN"/>
    <property type="match status" value="1"/>
</dbReference>
<feature type="domain" description="Apple" evidence="8">
    <location>
        <begin position="1059"/>
        <end position="1138"/>
    </location>
</feature>
<dbReference type="SUPFAM" id="SSF57414">
    <property type="entry name" value="Hairpin loop containing domain-like"/>
    <property type="match status" value="1"/>
</dbReference>
<feature type="transmembrane region" description="Helical" evidence="5">
    <location>
        <begin position="419"/>
        <end position="440"/>
    </location>
</feature>
<dbReference type="CDD" id="cd01098">
    <property type="entry name" value="PAN_AP_plant"/>
    <property type="match status" value="2"/>
</dbReference>